<accession>A0A1Y1X0I8</accession>
<protein>
    <submittedName>
        <fullName evidence="2">Uncharacterized protein</fullName>
    </submittedName>
</protein>
<keyword evidence="1" id="KW-0175">Coiled coil</keyword>
<name>A0A1Y1X0I8_9FUNG</name>
<organism evidence="2 3">
    <name type="scientific">Anaeromyces robustus</name>
    <dbReference type="NCBI Taxonomy" id="1754192"/>
    <lineage>
        <taxon>Eukaryota</taxon>
        <taxon>Fungi</taxon>
        <taxon>Fungi incertae sedis</taxon>
        <taxon>Chytridiomycota</taxon>
        <taxon>Chytridiomycota incertae sedis</taxon>
        <taxon>Neocallimastigomycetes</taxon>
        <taxon>Neocallimastigales</taxon>
        <taxon>Neocallimastigaceae</taxon>
        <taxon>Anaeromyces</taxon>
    </lineage>
</organism>
<evidence type="ECO:0000313" key="2">
    <source>
        <dbReference type="EMBL" id="ORX79290.1"/>
    </source>
</evidence>
<proteinExistence type="predicted"/>
<dbReference type="Proteomes" id="UP000193944">
    <property type="component" value="Unassembled WGS sequence"/>
</dbReference>
<feature type="coiled-coil region" evidence="1">
    <location>
        <begin position="141"/>
        <end position="168"/>
    </location>
</feature>
<evidence type="ECO:0000313" key="3">
    <source>
        <dbReference type="Proteomes" id="UP000193944"/>
    </source>
</evidence>
<keyword evidence="3" id="KW-1185">Reference proteome</keyword>
<comment type="caution">
    <text evidence="2">The sequence shown here is derived from an EMBL/GenBank/DDBJ whole genome shotgun (WGS) entry which is preliminary data.</text>
</comment>
<dbReference type="EMBL" id="MCFG01000180">
    <property type="protein sequence ID" value="ORX79290.1"/>
    <property type="molecule type" value="Genomic_DNA"/>
</dbReference>
<gene>
    <name evidence="2" type="ORF">BCR32DRAFT_328187</name>
</gene>
<evidence type="ECO:0000256" key="1">
    <source>
        <dbReference type="SAM" id="Coils"/>
    </source>
</evidence>
<sequence length="358" mass="41503">MDLKFLENDRYEEGKNPRINYQDINENDAITIRSIVKNYRIDAVLSSRTIPLTKLEHKKLLEKFKQLKTVPEFLHTYIYQYLLSLSTIYIKNGLNSLNSIFMGNWDPTNNNDDVNFYNEIIQGMKISVPALYSSMLPVLNVELIQKRLEELQPKINQLMEKVHQYKKKRQPFNSKCVELIAKKKIAEAAQLLSQKPGIFLRQLDELITKSEESEEGKENKDSHSQQEILLLILQLLEKVANKVSIKVLLSVKGYFQKRMERLKGRAFLIQGSIANKKKSNNKNKNNNNGRIVNVKSGVITKTCTTIYYSTKKVKAPLSESLCEQIIRICDETLRLHFKSQPPLQKVYISPELNKFIIP</sequence>
<reference evidence="2 3" key="2">
    <citation type="submission" date="2016-08" db="EMBL/GenBank/DDBJ databases">
        <title>Pervasive Adenine N6-methylation of Active Genes in Fungi.</title>
        <authorList>
            <consortium name="DOE Joint Genome Institute"/>
            <person name="Mondo S.J."/>
            <person name="Dannebaum R.O."/>
            <person name="Kuo R.C."/>
            <person name="Labutti K."/>
            <person name="Haridas S."/>
            <person name="Kuo A."/>
            <person name="Salamov A."/>
            <person name="Ahrendt S.R."/>
            <person name="Lipzen A."/>
            <person name="Sullivan W."/>
            <person name="Andreopoulos W.B."/>
            <person name="Clum A."/>
            <person name="Lindquist E."/>
            <person name="Daum C."/>
            <person name="Ramamoorthy G.K."/>
            <person name="Gryganskyi A."/>
            <person name="Culley D."/>
            <person name="Magnuson J.K."/>
            <person name="James T.Y."/>
            <person name="O'Malley M.A."/>
            <person name="Stajich J.E."/>
            <person name="Spatafora J.W."/>
            <person name="Visel A."/>
            <person name="Grigoriev I.V."/>
        </authorList>
    </citation>
    <scope>NUCLEOTIDE SEQUENCE [LARGE SCALE GENOMIC DNA]</scope>
    <source>
        <strain evidence="2 3">S4</strain>
    </source>
</reference>
<dbReference type="AlphaFoldDB" id="A0A1Y1X0I8"/>
<reference evidence="2 3" key="1">
    <citation type="submission" date="2016-08" db="EMBL/GenBank/DDBJ databases">
        <title>A Parts List for Fungal Cellulosomes Revealed by Comparative Genomics.</title>
        <authorList>
            <consortium name="DOE Joint Genome Institute"/>
            <person name="Haitjema C.H."/>
            <person name="Gilmore S.P."/>
            <person name="Henske J.K."/>
            <person name="Solomon K.V."/>
            <person name="De Groot R."/>
            <person name="Kuo A."/>
            <person name="Mondo S.J."/>
            <person name="Salamov A.A."/>
            <person name="Labutti K."/>
            <person name="Zhao Z."/>
            <person name="Chiniquy J."/>
            <person name="Barry K."/>
            <person name="Brewer H.M."/>
            <person name="Purvine S.O."/>
            <person name="Wright A.T."/>
            <person name="Boxma B."/>
            <person name="Van Alen T."/>
            <person name="Hackstein J.H."/>
            <person name="Baker S.E."/>
            <person name="Grigoriev I.V."/>
            <person name="O'Malley M.A."/>
        </authorList>
    </citation>
    <scope>NUCLEOTIDE SEQUENCE [LARGE SCALE GENOMIC DNA]</scope>
    <source>
        <strain evidence="2 3">S4</strain>
    </source>
</reference>